<name>A0A1M6Z6K9_9BACT</name>
<accession>A0A1M6Z6K9</accession>
<keyword evidence="2" id="KW-0805">Transcription regulation</keyword>
<evidence type="ECO:0000259" key="7">
    <source>
        <dbReference type="PROSITE" id="PS50110"/>
    </source>
</evidence>
<evidence type="ECO:0000256" key="2">
    <source>
        <dbReference type="ARBA" id="ARBA00023015"/>
    </source>
</evidence>
<dbReference type="SUPFAM" id="SSF52172">
    <property type="entry name" value="CheY-like"/>
    <property type="match status" value="1"/>
</dbReference>
<feature type="domain" description="Response regulatory" evidence="7">
    <location>
        <begin position="3"/>
        <end position="119"/>
    </location>
</feature>
<organism evidence="9 10">
    <name type="scientific">Chitinophaga jiangningensis</name>
    <dbReference type="NCBI Taxonomy" id="1419482"/>
    <lineage>
        <taxon>Bacteria</taxon>
        <taxon>Pseudomonadati</taxon>
        <taxon>Bacteroidota</taxon>
        <taxon>Chitinophagia</taxon>
        <taxon>Chitinophagales</taxon>
        <taxon>Chitinophagaceae</taxon>
        <taxon>Chitinophaga</taxon>
    </lineage>
</organism>
<dbReference type="InterPro" id="IPR011006">
    <property type="entry name" value="CheY-like_superfamily"/>
</dbReference>
<evidence type="ECO:0000259" key="8">
    <source>
        <dbReference type="PROSITE" id="PS51063"/>
    </source>
</evidence>
<dbReference type="InterPro" id="IPR012318">
    <property type="entry name" value="HTH_CRP"/>
</dbReference>
<dbReference type="InterPro" id="IPR001789">
    <property type="entry name" value="Sig_transdc_resp-reg_receiver"/>
</dbReference>
<keyword evidence="10" id="KW-1185">Reference proteome</keyword>
<dbReference type="GO" id="GO:0006355">
    <property type="term" value="P:regulation of DNA-templated transcription"/>
    <property type="evidence" value="ECO:0007669"/>
    <property type="project" value="InterPro"/>
</dbReference>
<protein>
    <submittedName>
        <fullName evidence="9">cAMP-binding domain of CRP or a regulatory subunit of cAMP-dependent protein kinases</fullName>
    </submittedName>
</protein>
<dbReference type="EMBL" id="FRBL01000002">
    <property type="protein sequence ID" value="SHL26057.1"/>
    <property type="molecule type" value="Genomic_DNA"/>
</dbReference>
<feature type="domain" description="Cyclic nucleotide-binding" evidence="6">
    <location>
        <begin position="136"/>
        <end position="257"/>
    </location>
</feature>
<dbReference type="Gene3D" id="3.40.50.2300">
    <property type="match status" value="1"/>
</dbReference>
<feature type="domain" description="HTH crp-type" evidence="8">
    <location>
        <begin position="271"/>
        <end position="341"/>
    </location>
</feature>
<dbReference type="InterPro" id="IPR014710">
    <property type="entry name" value="RmlC-like_jellyroll"/>
</dbReference>
<dbReference type="Pfam" id="PF00027">
    <property type="entry name" value="cNMP_binding"/>
    <property type="match status" value="1"/>
</dbReference>
<keyword evidence="9" id="KW-0808">Transferase</keyword>
<dbReference type="PROSITE" id="PS51063">
    <property type="entry name" value="HTH_CRP_2"/>
    <property type="match status" value="1"/>
</dbReference>
<keyword evidence="3" id="KW-0238">DNA-binding</keyword>
<dbReference type="InterPro" id="IPR018490">
    <property type="entry name" value="cNMP-bd_dom_sf"/>
</dbReference>
<keyword evidence="4" id="KW-0804">Transcription</keyword>
<dbReference type="STRING" id="1419482.SAMN05444266_102633"/>
<keyword evidence="1 5" id="KW-0597">Phosphoprotein</keyword>
<evidence type="ECO:0000256" key="1">
    <source>
        <dbReference type="ARBA" id="ARBA00022553"/>
    </source>
</evidence>
<evidence type="ECO:0000259" key="6">
    <source>
        <dbReference type="PROSITE" id="PS50042"/>
    </source>
</evidence>
<dbReference type="GO" id="GO:0003677">
    <property type="term" value="F:DNA binding"/>
    <property type="evidence" value="ECO:0007669"/>
    <property type="project" value="UniProtKB-KW"/>
</dbReference>
<reference evidence="9 10" key="1">
    <citation type="submission" date="2016-11" db="EMBL/GenBank/DDBJ databases">
        <authorList>
            <person name="Jaros S."/>
            <person name="Januszkiewicz K."/>
            <person name="Wedrychowicz H."/>
        </authorList>
    </citation>
    <scope>NUCLEOTIDE SEQUENCE [LARGE SCALE GENOMIC DNA]</scope>
    <source>
        <strain evidence="9 10">DSM 27406</strain>
    </source>
</reference>
<dbReference type="PANTHER" id="PTHR43547">
    <property type="entry name" value="TWO-COMPONENT HISTIDINE KINASE"/>
    <property type="match status" value="1"/>
</dbReference>
<dbReference type="SMART" id="SM00448">
    <property type="entry name" value="REC"/>
    <property type="match status" value="1"/>
</dbReference>
<dbReference type="SMART" id="SM00419">
    <property type="entry name" value="HTH_CRP"/>
    <property type="match status" value="1"/>
</dbReference>
<evidence type="ECO:0000256" key="4">
    <source>
        <dbReference type="ARBA" id="ARBA00023163"/>
    </source>
</evidence>
<evidence type="ECO:0000313" key="9">
    <source>
        <dbReference type="EMBL" id="SHL26057.1"/>
    </source>
</evidence>
<dbReference type="SUPFAM" id="SSF51206">
    <property type="entry name" value="cAMP-binding domain-like"/>
    <property type="match status" value="1"/>
</dbReference>
<sequence>MEKILLIEDNREILDNMTEILELANYQVLTATNGKTGVAMAIAHKPDLIVCDIMMPVLDGFGVLHLLHKNETLQHTPFIFLTAKTERSDMRKGMDLGADDYITKPFEGTELLNAIASRLRRRTELQYEPVASTTQLLQHLSTQELLDTLKQHKPTNHFKKKQQVYAEGNQPQYLYYIFQGKIKISKRNEEGKELIVGLYNEGDFFGYQALMQGCMYQEDAECMEDCVLGLIPQADFELLINQHPQVMRKFVQLLARNAAEREKQLIGLAYNSLRKKVAEALLMMDKKFNNTGNDYTLHISRENLAAMAGVAKESLIRTLGDFRNESLIQLKEGDIIITDREKLATLIA</sequence>
<dbReference type="InterPro" id="IPR036388">
    <property type="entry name" value="WH-like_DNA-bd_sf"/>
</dbReference>
<dbReference type="RefSeq" id="WP_073079527.1">
    <property type="nucleotide sequence ID" value="NZ_FRBL01000002.1"/>
</dbReference>
<dbReference type="Proteomes" id="UP000184420">
    <property type="component" value="Unassembled WGS sequence"/>
</dbReference>
<dbReference type="Pfam" id="PF00072">
    <property type="entry name" value="Response_reg"/>
    <property type="match status" value="1"/>
</dbReference>
<dbReference type="SUPFAM" id="SSF46785">
    <property type="entry name" value="Winged helix' DNA-binding domain"/>
    <property type="match status" value="1"/>
</dbReference>
<feature type="modified residue" description="4-aspartylphosphate" evidence="5">
    <location>
        <position position="52"/>
    </location>
</feature>
<gene>
    <name evidence="9" type="ORF">SAMN05444266_102633</name>
</gene>
<evidence type="ECO:0000256" key="5">
    <source>
        <dbReference type="PROSITE-ProRule" id="PRU00169"/>
    </source>
</evidence>
<dbReference type="CDD" id="cd00038">
    <property type="entry name" value="CAP_ED"/>
    <property type="match status" value="1"/>
</dbReference>
<keyword evidence="9" id="KW-0418">Kinase</keyword>
<dbReference type="InterPro" id="IPR036390">
    <property type="entry name" value="WH_DNA-bd_sf"/>
</dbReference>
<dbReference type="PROSITE" id="PS50110">
    <property type="entry name" value="RESPONSE_REGULATORY"/>
    <property type="match status" value="1"/>
</dbReference>
<dbReference type="AlphaFoldDB" id="A0A1M6Z6K9"/>
<proteinExistence type="predicted"/>
<dbReference type="InterPro" id="IPR000595">
    <property type="entry name" value="cNMP-bd_dom"/>
</dbReference>
<evidence type="ECO:0000256" key="3">
    <source>
        <dbReference type="ARBA" id="ARBA00023125"/>
    </source>
</evidence>
<dbReference type="Gene3D" id="2.60.120.10">
    <property type="entry name" value="Jelly Rolls"/>
    <property type="match status" value="1"/>
</dbReference>
<dbReference type="CDD" id="cd17574">
    <property type="entry name" value="REC_OmpR"/>
    <property type="match status" value="1"/>
</dbReference>
<dbReference type="SMART" id="SM00100">
    <property type="entry name" value="cNMP"/>
    <property type="match status" value="1"/>
</dbReference>
<dbReference type="PROSITE" id="PS50042">
    <property type="entry name" value="CNMP_BINDING_3"/>
    <property type="match status" value="1"/>
</dbReference>
<dbReference type="GO" id="GO:0000155">
    <property type="term" value="F:phosphorelay sensor kinase activity"/>
    <property type="evidence" value="ECO:0007669"/>
    <property type="project" value="TreeGrafter"/>
</dbReference>
<dbReference type="PANTHER" id="PTHR43547:SF2">
    <property type="entry name" value="HYBRID SIGNAL TRANSDUCTION HISTIDINE KINASE C"/>
    <property type="match status" value="1"/>
</dbReference>
<dbReference type="Pfam" id="PF13545">
    <property type="entry name" value="HTH_Crp_2"/>
    <property type="match status" value="1"/>
</dbReference>
<dbReference type="OrthoDB" id="9127033at2"/>
<evidence type="ECO:0000313" key="10">
    <source>
        <dbReference type="Proteomes" id="UP000184420"/>
    </source>
</evidence>
<dbReference type="Gene3D" id="1.10.10.10">
    <property type="entry name" value="Winged helix-like DNA-binding domain superfamily/Winged helix DNA-binding domain"/>
    <property type="match status" value="1"/>
</dbReference>